<dbReference type="PIRSF" id="PIRSF038896">
    <property type="entry name" value="NAPE-PLD"/>
    <property type="match status" value="1"/>
</dbReference>
<dbReference type="Gene3D" id="3.60.15.10">
    <property type="entry name" value="Ribonuclease Z/Hydroxyacylglutathione hydrolase-like"/>
    <property type="match status" value="1"/>
</dbReference>
<comment type="caution">
    <text evidence="2">The sequence shown here is derived from an EMBL/GenBank/DDBJ whole genome shotgun (WGS) entry which is preliminary data.</text>
</comment>
<evidence type="ECO:0000313" key="2">
    <source>
        <dbReference type="EMBL" id="TCL39268.1"/>
    </source>
</evidence>
<dbReference type="AlphaFoldDB" id="A0A4R1Q135"/>
<protein>
    <submittedName>
        <fullName evidence="2">L-ascorbate metabolism protein UlaG (Beta-lactamase superfamily)</fullName>
    </submittedName>
</protein>
<name>A0A4R1Q135_9FIRM</name>
<sequence length="303" mass="33824">MIFSIVRDLLKGSSITKPDKVLPVVPVNFRVLEEQTGAAITWFGHSTVFVQLDGKRILLDPIFADRPSPFPLVGGKRFSRVLPADPQSMPALDAVIISHDHYDHLDYRSIMGLKDRTGVFFVPSGVARRLKKWGISPAKIRECKWWDEEELAGLKIICTPAQHFSGRGLFDRNTTLWSSWALKGPQSSIFFSGDGGYGAHFAEIGSKYGPFDLTLMECGQYDKRWSEIHMAPEETVQAHVDVKGKLLVPIHWGAFSLAFHSWTDPIERVTTASHERGVAIATPKIGEPVILGAAEYPAAKWWE</sequence>
<gene>
    <name evidence="2" type="ORF">EV210_102181</name>
</gene>
<feature type="domain" description="Metallo-beta-lactamase" evidence="1">
    <location>
        <begin position="56"/>
        <end position="252"/>
    </location>
</feature>
<evidence type="ECO:0000259" key="1">
    <source>
        <dbReference type="Pfam" id="PF12706"/>
    </source>
</evidence>
<dbReference type="GO" id="GO:0008270">
    <property type="term" value="F:zinc ion binding"/>
    <property type="evidence" value="ECO:0007669"/>
    <property type="project" value="InterPro"/>
</dbReference>
<dbReference type="GO" id="GO:0070290">
    <property type="term" value="F:N-acylphosphatidylethanolamine-specific phospholipase D activity"/>
    <property type="evidence" value="ECO:0007669"/>
    <property type="project" value="InterPro"/>
</dbReference>
<reference evidence="2 3" key="1">
    <citation type="submission" date="2019-03" db="EMBL/GenBank/DDBJ databases">
        <title>Genomic Encyclopedia of Type Strains, Phase IV (KMG-IV): sequencing the most valuable type-strain genomes for metagenomic binning, comparative biology and taxonomic classification.</title>
        <authorList>
            <person name="Goeker M."/>
        </authorList>
    </citation>
    <scope>NUCLEOTIDE SEQUENCE [LARGE SCALE GENOMIC DNA]</scope>
    <source>
        <strain evidence="2 3">DSM 15969</strain>
    </source>
</reference>
<evidence type="ECO:0000313" key="3">
    <source>
        <dbReference type="Proteomes" id="UP000295063"/>
    </source>
</evidence>
<organism evidence="2 3">
    <name type="scientific">Anaerospora hongkongensis</name>
    <dbReference type="NCBI Taxonomy" id="244830"/>
    <lineage>
        <taxon>Bacteria</taxon>
        <taxon>Bacillati</taxon>
        <taxon>Bacillota</taxon>
        <taxon>Negativicutes</taxon>
        <taxon>Selenomonadales</taxon>
        <taxon>Sporomusaceae</taxon>
        <taxon>Anaerospora</taxon>
    </lineage>
</organism>
<dbReference type="PANTHER" id="PTHR15032">
    <property type="entry name" value="N-ACYL-PHOSPHATIDYLETHANOLAMINE-HYDROLYZING PHOSPHOLIPASE D"/>
    <property type="match status" value="1"/>
</dbReference>
<dbReference type="InterPro" id="IPR036866">
    <property type="entry name" value="RibonucZ/Hydroxyglut_hydro"/>
</dbReference>
<proteinExistence type="predicted"/>
<dbReference type="GO" id="GO:0005737">
    <property type="term" value="C:cytoplasm"/>
    <property type="evidence" value="ECO:0007669"/>
    <property type="project" value="TreeGrafter"/>
</dbReference>
<dbReference type="SUPFAM" id="SSF56281">
    <property type="entry name" value="Metallo-hydrolase/oxidoreductase"/>
    <property type="match status" value="1"/>
</dbReference>
<keyword evidence="3" id="KW-1185">Reference proteome</keyword>
<accession>A0A4R1Q135</accession>
<dbReference type="InterPro" id="IPR001279">
    <property type="entry name" value="Metallo-B-lactamas"/>
</dbReference>
<dbReference type="Proteomes" id="UP000295063">
    <property type="component" value="Unassembled WGS sequence"/>
</dbReference>
<dbReference type="Pfam" id="PF12706">
    <property type="entry name" value="Lactamase_B_2"/>
    <property type="match status" value="1"/>
</dbReference>
<dbReference type="EMBL" id="SLUI01000002">
    <property type="protein sequence ID" value="TCL39268.1"/>
    <property type="molecule type" value="Genomic_DNA"/>
</dbReference>
<dbReference type="InterPro" id="IPR024884">
    <property type="entry name" value="NAPE-PLD"/>
</dbReference>
<dbReference type="RefSeq" id="WP_207900638.1">
    <property type="nucleotide sequence ID" value="NZ_SLUI01000002.1"/>
</dbReference>
<dbReference type="PANTHER" id="PTHR15032:SF4">
    <property type="entry name" value="N-ACYL-PHOSPHATIDYLETHANOLAMINE-HYDROLYZING PHOSPHOLIPASE D"/>
    <property type="match status" value="1"/>
</dbReference>